<organism evidence="1 2">
    <name type="scientific">Streptomyces uncialis</name>
    <dbReference type="NCBI Taxonomy" id="1048205"/>
    <lineage>
        <taxon>Bacteria</taxon>
        <taxon>Bacillati</taxon>
        <taxon>Actinomycetota</taxon>
        <taxon>Actinomycetes</taxon>
        <taxon>Kitasatosporales</taxon>
        <taxon>Streptomycetaceae</taxon>
        <taxon>Streptomyces</taxon>
    </lineage>
</organism>
<name>A0A1Q4VBG8_9ACTN</name>
<proteinExistence type="predicted"/>
<evidence type="ECO:0008006" key="3">
    <source>
        <dbReference type="Google" id="ProtNLM"/>
    </source>
</evidence>
<sequence length="241" mass="26276">MVGDFELRSALAAAVGSGAPDRAWGFVERFAARWARPLGPGDGSDESELLAVEERLEIGLPAAVRDAYLLFGRRDDLVRGQDRLVRPAHLDTDETGGKLVFRVEHGYVVEWGVPLGEGDDPPVLFRPTDEEEWSPFLDRFSLACVEMVLSECVLAPGAPGDNRQLDPVTLAALADAFPPLPLPRYPVWAAPDGPPVRWFGGDEVILRADGEDWMWARARDEAVLESVRAALPGVWLVGSAP</sequence>
<evidence type="ECO:0000313" key="1">
    <source>
        <dbReference type="EMBL" id="OKH95195.1"/>
    </source>
</evidence>
<dbReference type="RefSeq" id="WP_073787628.1">
    <property type="nucleotide sequence ID" value="NZ_CP109583.1"/>
</dbReference>
<accession>A0A1Q4VBG8</accession>
<evidence type="ECO:0000313" key="2">
    <source>
        <dbReference type="Proteomes" id="UP000186455"/>
    </source>
</evidence>
<reference evidence="1 2" key="1">
    <citation type="submission" date="2015-06" db="EMBL/GenBank/DDBJ databases">
        <title>Cloning and characterization of the uncialamcin biosynthetic gene cluster.</title>
        <authorList>
            <person name="Yan X."/>
            <person name="Huang T."/>
            <person name="Ge H."/>
            <person name="Shen B."/>
        </authorList>
    </citation>
    <scope>NUCLEOTIDE SEQUENCE [LARGE SCALE GENOMIC DNA]</scope>
    <source>
        <strain evidence="1 2">DCA2648</strain>
    </source>
</reference>
<keyword evidence="2" id="KW-1185">Reference proteome</keyword>
<comment type="caution">
    <text evidence="1">The sequence shown here is derived from an EMBL/GenBank/DDBJ whole genome shotgun (WGS) entry which is preliminary data.</text>
</comment>
<dbReference type="EMBL" id="LFBV01000002">
    <property type="protein sequence ID" value="OKH95195.1"/>
    <property type="molecule type" value="Genomic_DNA"/>
</dbReference>
<protein>
    <recommendedName>
        <fullName evidence="3">Knr4/Smi1-like domain-containing protein</fullName>
    </recommendedName>
</protein>
<dbReference type="GeneID" id="96790365"/>
<dbReference type="Proteomes" id="UP000186455">
    <property type="component" value="Unassembled WGS sequence"/>
</dbReference>
<gene>
    <name evidence="1" type="ORF">AB852_09815</name>
</gene>
<dbReference type="AlphaFoldDB" id="A0A1Q4VBG8"/>